<gene>
    <name evidence="1" type="ORF">GPL21_25005</name>
</gene>
<dbReference type="Proteomes" id="UP000436468">
    <property type="component" value="Unassembled WGS sequence"/>
</dbReference>
<evidence type="ECO:0000313" key="2">
    <source>
        <dbReference type="Proteomes" id="UP000436468"/>
    </source>
</evidence>
<dbReference type="EMBL" id="WQNF01000020">
    <property type="protein sequence ID" value="MVT68359.1"/>
    <property type="molecule type" value="Genomic_DNA"/>
</dbReference>
<comment type="caution">
    <text evidence="1">The sequence shown here is derived from an EMBL/GenBank/DDBJ whole genome shotgun (WGS) entry which is preliminary data.</text>
</comment>
<protein>
    <submittedName>
        <fullName evidence="1">Uncharacterized protein</fullName>
    </submittedName>
</protein>
<dbReference type="AlphaFoldDB" id="A0A844SWF6"/>
<sequence>MPKQSALPSQLPPRLIGREAAAAYVCLSPTIFDKLVSEGRMPKPRQLSSHRKAWDVRELDVAVDSLPRDEDGNDGAEFGWKE</sequence>
<name>A0A844SWF6_9BRAD</name>
<reference evidence="1 2" key="1">
    <citation type="submission" date="2019-12" db="EMBL/GenBank/DDBJ databases">
        <title>Draft genome sequences Bradyrhizobium cajani AMBPC1010, Bradyrhizobium pachyrhizi AMBPC1040 and Bradyrhizobium yuanmingense ALSPC3051, three plant growth promoting strains isolated from nodules of Cajanus cajan L. in Dominican Republic.</title>
        <authorList>
            <person name="Flores-Felix J.D."/>
            <person name="Araujo J."/>
            <person name="Diaz-Alcantara C."/>
            <person name="Gonzalez-Andres F."/>
            <person name="Velazquez E."/>
        </authorList>
    </citation>
    <scope>NUCLEOTIDE SEQUENCE [LARGE SCALE GENOMIC DNA]</scope>
    <source>
        <strain evidence="1 2">1040</strain>
    </source>
</reference>
<organism evidence="1 2">
    <name type="scientific">Bradyrhizobium pachyrhizi</name>
    <dbReference type="NCBI Taxonomy" id="280333"/>
    <lineage>
        <taxon>Bacteria</taxon>
        <taxon>Pseudomonadati</taxon>
        <taxon>Pseudomonadota</taxon>
        <taxon>Alphaproteobacteria</taxon>
        <taxon>Hyphomicrobiales</taxon>
        <taxon>Nitrobacteraceae</taxon>
        <taxon>Bradyrhizobium</taxon>
    </lineage>
</organism>
<proteinExistence type="predicted"/>
<keyword evidence="2" id="KW-1185">Reference proteome</keyword>
<evidence type="ECO:0000313" key="1">
    <source>
        <dbReference type="EMBL" id="MVT68359.1"/>
    </source>
</evidence>
<accession>A0A844SWF6</accession>